<dbReference type="PANTHER" id="PTHR13929">
    <property type="entry name" value="1,4-DIHYDROXY-2-NAPHTHOATE OCTAPRENYLTRANSFERASE"/>
    <property type="match status" value="1"/>
</dbReference>
<dbReference type="RefSeq" id="WP_153129256.1">
    <property type="nucleotide sequence ID" value="NZ_VZCW01000344.1"/>
</dbReference>
<evidence type="ECO:0000256" key="3">
    <source>
        <dbReference type="ARBA" id="ARBA00022428"/>
    </source>
</evidence>
<evidence type="ECO:0000256" key="6">
    <source>
        <dbReference type="ARBA" id="ARBA00022692"/>
    </source>
</evidence>
<dbReference type="Gene3D" id="1.10.357.140">
    <property type="entry name" value="UbiA prenyltransferase"/>
    <property type="match status" value="1"/>
</dbReference>
<dbReference type="NCBIfam" id="TIGR00751">
    <property type="entry name" value="menA"/>
    <property type="match status" value="1"/>
</dbReference>
<keyword evidence="5" id="KW-0808">Transferase</keyword>
<feature type="non-terminal residue" evidence="11">
    <location>
        <position position="254"/>
    </location>
</feature>
<dbReference type="PIRSF" id="PIRSF005355">
    <property type="entry name" value="UBIAD1"/>
    <property type="match status" value="1"/>
</dbReference>
<gene>
    <name evidence="11" type="primary">menA</name>
    <name evidence="11" type="ORF">F7D95_13545</name>
</gene>
<dbReference type="EC" id="2.5.1.74" evidence="9"/>
<dbReference type="Proteomes" id="UP000442105">
    <property type="component" value="Unassembled WGS sequence"/>
</dbReference>
<feature type="transmembrane region" description="Helical" evidence="10">
    <location>
        <begin position="43"/>
        <end position="63"/>
    </location>
</feature>
<dbReference type="PANTHER" id="PTHR13929:SF0">
    <property type="entry name" value="UBIA PRENYLTRANSFERASE DOMAIN-CONTAINING PROTEIN 1"/>
    <property type="match status" value="1"/>
</dbReference>
<evidence type="ECO:0000313" key="11">
    <source>
        <dbReference type="EMBL" id="MQN13794.1"/>
    </source>
</evidence>
<evidence type="ECO:0000256" key="8">
    <source>
        <dbReference type="ARBA" id="ARBA00023136"/>
    </source>
</evidence>
<dbReference type="InterPro" id="IPR044878">
    <property type="entry name" value="UbiA_sf"/>
</dbReference>
<evidence type="ECO:0000256" key="4">
    <source>
        <dbReference type="ARBA" id="ARBA00022475"/>
    </source>
</evidence>
<proteinExistence type="predicted"/>
<comment type="pathway">
    <text evidence="2">Quinol/quinone metabolism; menaquinone biosynthesis.</text>
</comment>
<dbReference type="GO" id="GO:0009234">
    <property type="term" value="P:menaquinone biosynthetic process"/>
    <property type="evidence" value="ECO:0007669"/>
    <property type="project" value="UniProtKB-UniRule"/>
</dbReference>
<evidence type="ECO:0000313" key="12">
    <source>
        <dbReference type="Proteomes" id="UP000442105"/>
    </source>
</evidence>
<evidence type="ECO:0000256" key="1">
    <source>
        <dbReference type="ARBA" id="ARBA00004141"/>
    </source>
</evidence>
<dbReference type="GO" id="GO:0042371">
    <property type="term" value="P:vitamin K biosynthetic process"/>
    <property type="evidence" value="ECO:0007669"/>
    <property type="project" value="TreeGrafter"/>
</dbReference>
<evidence type="ECO:0000256" key="7">
    <source>
        <dbReference type="ARBA" id="ARBA00022989"/>
    </source>
</evidence>
<evidence type="ECO:0000256" key="2">
    <source>
        <dbReference type="ARBA" id="ARBA00004863"/>
    </source>
</evidence>
<evidence type="ECO:0000256" key="5">
    <source>
        <dbReference type="ARBA" id="ARBA00022679"/>
    </source>
</evidence>
<keyword evidence="6 10" id="KW-0812">Transmembrane</keyword>
<keyword evidence="8 10" id="KW-0472">Membrane</keyword>
<keyword evidence="4" id="KW-1003">Cell membrane</keyword>
<dbReference type="CDD" id="cd13962">
    <property type="entry name" value="PT_UbiA_UBIAD1"/>
    <property type="match status" value="1"/>
</dbReference>
<name>A0AA90UHK8_9BACT</name>
<reference evidence="12" key="1">
    <citation type="submission" date="2019-09" db="EMBL/GenBank/DDBJ databases">
        <title>Distinct polysaccharide growth profiles of human intestinal Prevotella copri isolates.</title>
        <authorList>
            <person name="Fehlner-Peach H."/>
            <person name="Magnabosco C."/>
            <person name="Raghavan V."/>
            <person name="Scher J.U."/>
            <person name="Tett A."/>
            <person name="Cox L.M."/>
            <person name="Gottsegen C."/>
            <person name="Watters A."/>
            <person name="Wiltshire- Gordon J.D."/>
            <person name="Segata N."/>
            <person name="Bonneau R."/>
            <person name="Littman D.R."/>
        </authorList>
    </citation>
    <scope>NUCLEOTIDE SEQUENCE [LARGE SCALE GENOMIC DNA]</scope>
    <source>
        <strain evidence="12">iAQ1179</strain>
    </source>
</reference>
<dbReference type="EMBL" id="VZCW01000344">
    <property type="protein sequence ID" value="MQN13794.1"/>
    <property type="molecule type" value="Genomic_DNA"/>
</dbReference>
<keyword evidence="7 10" id="KW-1133">Transmembrane helix</keyword>
<feature type="transmembrane region" description="Helical" evidence="10">
    <location>
        <begin position="223"/>
        <end position="244"/>
    </location>
</feature>
<accession>A0AA90UHK8</accession>
<dbReference type="AlphaFoldDB" id="A0AA90UHK8"/>
<sequence>MIKTNSIKAWFLAARPVTLSAAAVPVMLGVALAYKDSNANCQWIPALLCLLFAWIMQIDSNLVNDFFDFKHGNDDETRLGPKRACAEGWITMKAMKWGIIITTLLGCIIGLPLAFYGGKEMIIVGICCVLFCFLYTTKLSYLGLGDLLVLLFFGIVPVCCTYYLVMPEGIQTVSAEAILTSIACGLVVDTLLILNNYRDYDNDIKAGKKTLIVHIGKKNGERLYCALGNIGILIMIGINIYGALAYDADTKFLP</sequence>
<evidence type="ECO:0000256" key="9">
    <source>
        <dbReference type="NCBIfam" id="TIGR00751"/>
    </source>
</evidence>
<dbReference type="InterPro" id="IPR026046">
    <property type="entry name" value="UBIAD1"/>
</dbReference>
<feature type="transmembrane region" description="Helical" evidence="10">
    <location>
        <begin position="97"/>
        <end position="115"/>
    </location>
</feature>
<evidence type="ECO:0000256" key="10">
    <source>
        <dbReference type="SAM" id="Phobius"/>
    </source>
</evidence>
<dbReference type="GO" id="GO:0046428">
    <property type="term" value="F:1,4-dihydroxy-2-naphthoate polyprenyltransferase activity"/>
    <property type="evidence" value="ECO:0007669"/>
    <property type="project" value="UniProtKB-UniRule"/>
</dbReference>
<dbReference type="Pfam" id="PF01040">
    <property type="entry name" value="UbiA"/>
    <property type="match status" value="1"/>
</dbReference>
<feature type="transmembrane region" description="Helical" evidence="10">
    <location>
        <begin position="177"/>
        <end position="195"/>
    </location>
</feature>
<protein>
    <recommendedName>
        <fullName evidence="9">1,4-dihydroxy-2-naphthoate octaprenyltransferase</fullName>
        <ecNumber evidence="9">2.5.1.74</ecNumber>
    </recommendedName>
</protein>
<feature type="transmembrane region" description="Helical" evidence="10">
    <location>
        <begin position="144"/>
        <end position="165"/>
    </location>
</feature>
<dbReference type="GO" id="GO:0005886">
    <property type="term" value="C:plasma membrane"/>
    <property type="evidence" value="ECO:0007669"/>
    <property type="project" value="TreeGrafter"/>
</dbReference>
<keyword evidence="3" id="KW-0474">Menaquinone biosynthesis</keyword>
<dbReference type="InterPro" id="IPR000537">
    <property type="entry name" value="UbiA_prenyltransferase"/>
</dbReference>
<comment type="subcellular location">
    <subcellularLocation>
        <location evidence="1">Membrane</location>
        <topology evidence="1">Multi-pass membrane protein</topology>
    </subcellularLocation>
</comment>
<feature type="transmembrane region" description="Helical" evidence="10">
    <location>
        <begin position="121"/>
        <end position="137"/>
    </location>
</feature>
<organism evidence="11 12">
    <name type="scientific">Segatella copri</name>
    <dbReference type="NCBI Taxonomy" id="165179"/>
    <lineage>
        <taxon>Bacteria</taxon>
        <taxon>Pseudomonadati</taxon>
        <taxon>Bacteroidota</taxon>
        <taxon>Bacteroidia</taxon>
        <taxon>Bacteroidales</taxon>
        <taxon>Prevotellaceae</taxon>
        <taxon>Segatella</taxon>
    </lineage>
</organism>
<comment type="caution">
    <text evidence="11">The sequence shown here is derived from an EMBL/GenBank/DDBJ whole genome shotgun (WGS) entry which is preliminary data.</text>
</comment>